<dbReference type="PROSITE" id="PS51257">
    <property type="entry name" value="PROKAR_LIPOPROTEIN"/>
    <property type="match status" value="1"/>
</dbReference>
<dbReference type="RefSeq" id="WP_083168740.1">
    <property type="nucleotide sequence ID" value="NZ_MVHF01000044.1"/>
</dbReference>
<proteinExistence type="predicted"/>
<dbReference type="Pfam" id="PF06496">
    <property type="entry name" value="DUF1097"/>
    <property type="match status" value="1"/>
</dbReference>
<evidence type="ECO:0008006" key="4">
    <source>
        <dbReference type="Google" id="ProtNLM"/>
    </source>
</evidence>
<feature type="transmembrane region" description="Helical" evidence="1">
    <location>
        <begin position="29"/>
        <end position="47"/>
    </location>
</feature>
<dbReference type="EMBL" id="MVHF01000044">
    <property type="protein sequence ID" value="ORA27740.1"/>
    <property type="molecule type" value="Genomic_DNA"/>
</dbReference>
<accession>A0A1X0ACE8</accession>
<name>A0A1X0ACE8_9MYCO</name>
<keyword evidence="3" id="KW-1185">Reference proteome</keyword>
<evidence type="ECO:0000313" key="3">
    <source>
        <dbReference type="Proteomes" id="UP000192448"/>
    </source>
</evidence>
<feature type="transmembrane region" description="Helical" evidence="1">
    <location>
        <begin position="54"/>
        <end position="71"/>
    </location>
</feature>
<gene>
    <name evidence="2" type="ORF">BST13_30120</name>
</gene>
<dbReference type="AlphaFoldDB" id="A0A1X0ACE8"/>
<keyword evidence="1" id="KW-0812">Transmembrane</keyword>
<organism evidence="2 3">
    <name type="scientific">Mycobacterium aquaticum</name>
    <dbReference type="NCBI Taxonomy" id="1927124"/>
    <lineage>
        <taxon>Bacteria</taxon>
        <taxon>Bacillati</taxon>
        <taxon>Actinomycetota</taxon>
        <taxon>Actinomycetes</taxon>
        <taxon>Mycobacteriales</taxon>
        <taxon>Mycobacteriaceae</taxon>
        <taxon>Mycobacterium</taxon>
    </lineage>
</organism>
<dbReference type="InterPro" id="IPR009476">
    <property type="entry name" value="DUF1097"/>
</dbReference>
<feature type="transmembrane region" description="Helical" evidence="1">
    <location>
        <begin position="77"/>
        <end position="95"/>
    </location>
</feature>
<evidence type="ECO:0000313" key="2">
    <source>
        <dbReference type="EMBL" id="ORA27740.1"/>
    </source>
</evidence>
<sequence>MPARIASTVSIGLLAGLSCLLTGFAVKVPIWAVFIAWAAFFAAGGGLDGAKRSLVMNFLGVASATVTMLAIDALGGSTWAVAGCVVVGAGILVLISSDGILSFTPAGFFGFASLVGTIAATKSTITAPVNFSHPVALVLVAIVLGTAFGLASERLGTALTNKVSTAAS</sequence>
<dbReference type="OrthoDB" id="530409at2"/>
<feature type="transmembrane region" description="Helical" evidence="1">
    <location>
        <begin position="107"/>
        <end position="125"/>
    </location>
</feature>
<evidence type="ECO:0000256" key="1">
    <source>
        <dbReference type="SAM" id="Phobius"/>
    </source>
</evidence>
<comment type="caution">
    <text evidence="2">The sequence shown here is derived from an EMBL/GenBank/DDBJ whole genome shotgun (WGS) entry which is preliminary data.</text>
</comment>
<dbReference type="Proteomes" id="UP000192448">
    <property type="component" value="Unassembled WGS sequence"/>
</dbReference>
<feature type="transmembrane region" description="Helical" evidence="1">
    <location>
        <begin position="131"/>
        <end position="151"/>
    </location>
</feature>
<dbReference type="STRING" id="1927124.BST13_30120"/>
<keyword evidence="1" id="KW-0472">Membrane</keyword>
<keyword evidence="1" id="KW-1133">Transmembrane helix</keyword>
<reference evidence="2 3" key="1">
    <citation type="submission" date="2017-02" db="EMBL/GenBank/DDBJ databases">
        <title>The new phylogeny of genus Mycobacterium.</title>
        <authorList>
            <person name="Tortoli E."/>
            <person name="Trovato A."/>
            <person name="Cirillo D.M."/>
        </authorList>
    </citation>
    <scope>NUCLEOTIDE SEQUENCE [LARGE SCALE GENOMIC DNA]</scope>
    <source>
        <strain evidence="2 3">RW6</strain>
    </source>
</reference>
<protein>
    <recommendedName>
        <fullName evidence="4">DUF1097 domain-containing protein</fullName>
    </recommendedName>
</protein>